<keyword evidence="3" id="KW-1185">Reference proteome</keyword>
<dbReference type="EMBL" id="JARBHA010000016">
    <property type="protein sequence ID" value="KAJ9678464.1"/>
    <property type="molecule type" value="Genomic_DNA"/>
</dbReference>
<reference evidence="2 3" key="1">
    <citation type="journal article" date="2023" name="BMC Biotechnol.">
        <title>Vitis rotundifolia cv Carlos genome sequencing.</title>
        <authorList>
            <person name="Huff M."/>
            <person name="Hulse-Kemp A."/>
            <person name="Scheffler B."/>
            <person name="Youngblood R."/>
            <person name="Simpson S."/>
            <person name="Babiker E."/>
            <person name="Staton M."/>
        </authorList>
    </citation>
    <scope>NUCLEOTIDE SEQUENCE [LARGE SCALE GENOMIC DNA]</scope>
    <source>
        <tissue evidence="2">Leaf</tissue>
    </source>
</reference>
<organism evidence="2 3">
    <name type="scientific">Vitis rotundifolia</name>
    <name type="common">Muscadine grape</name>
    <dbReference type="NCBI Taxonomy" id="103349"/>
    <lineage>
        <taxon>Eukaryota</taxon>
        <taxon>Viridiplantae</taxon>
        <taxon>Streptophyta</taxon>
        <taxon>Embryophyta</taxon>
        <taxon>Tracheophyta</taxon>
        <taxon>Spermatophyta</taxon>
        <taxon>Magnoliopsida</taxon>
        <taxon>eudicotyledons</taxon>
        <taxon>Gunneridae</taxon>
        <taxon>Pentapetalae</taxon>
        <taxon>rosids</taxon>
        <taxon>Vitales</taxon>
        <taxon>Vitaceae</taxon>
        <taxon>Viteae</taxon>
        <taxon>Vitis</taxon>
    </lineage>
</organism>
<keyword evidence="1" id="KW-0175">Coiled coil</keyword>
<accession>A0AA38YXZ1</accession>
<gene>
    <name evidence="2" type="ORF">PVL29_020606</name>
</gene>
<name>A0AA38YXZ1_VITRO</name>
<feature type="coiled-coil region" evidence="1">
    <location>
        <begin position="88"/>
        <end position="170"/>
    </location>
</feature>
<comment type="caution">
    <text evidence="2">The sequence shown here is derived from an EMBL/GenBank/DDBJ whole genome shotgun (WGS) entry which is preliminary data.</text>
</comment>
<proteinExistence type="predicted"/>
<protein>
    <submittedName>
        <fullName evidence="2">Uncharacterized protein</fullName>
    </submittedName>
</protein>
<evidence type="ECO:0000313" key="2">
    <source>
        <dbReference type="EMBL" id="KAJ9678464.1"/>
    </source>
</evidence>
<dbReference type="AlphaFoldDB" id="A0AA38YXZ1"/>
<sequence length="212" mass="24494">MLDRTPCFTDPEPPLTKMSNFCPPTVPFWANMRGDLLVFPLQECTPREIAEVVVARVCSLMHQQDILLERLKVAEGMRAFISHRMSGAEELRATAERVEVLRKMEEEKEALRIEVERLRKESEKAERLRKEKESVEGKLEESEQENAYLKKEIEELQSGLAAQKKELEGEYQTQVDEMYFVGYRCCMKKNDITHDIPSFLSDDEDDATDGSS</sequence>
<evidence type="ECO:0000313" key="3">
    <source>
        <dbReference type="Proteomes" id="UP001168098"/>
    </source>
</evidence>
<dbReference type="Proteomes" id="UP001168098">
    <property type="component" value="Unassembled WGS sequence"/>
</dbReference>
<evidence type="ECO:0000256" key="1">
    <source>
        <dbReference type="SAM" id="Coils"/>
    </source>
</evidence>